<dbReference type="PIRSF" id="PIRSF006470">
    <property type="entry name" value="DctB"/>
    <property type="match status" value="1"/>
</dbReference>
<proteinExistence type="inferred from homology"/>
<keyword evidence="2" id="KW-0813">Transport</keyword>
<dbReference type="Proteomes" id="UP000027665">
    <property type="component" value="Unassembled WGS sequence"/>
</dbReference>
<dbReference type="EMBL" id="JMKI01000031">
    <property type="protein sequence ID" value="KEJ92280.1"/>
    <property type="molecule type" value="Genomic_DNA"/>
</dbReference>
<keyword evidence="6" id="KW-1185">Reference proteome</keyword>
<dbReference type="GeneID" id="90983577"/>
<dbReference type="NCBIfam" id="TIGR00787">
    <property type="entry name" value="dctP"/>
    <property type="match status" value="1"/>
</dbReference>
<dbReference type="InterPro" id="IPR038404">
    <property type="entry name" value="TRAP_DctP_sf"/>
</dbReference>
<dbReference type="Gene3D" id="3.40.190.170">
    <property type="entry name" value="Bacterial extracellular solute-binding protein, family 7"/>
    <property type="match status" value="1"/>
</dbReference>
<organism evidence="5 6">
    <name type="scientific">Synergistes jonesii</name>
    <dbReference type="NCBI Taxonomy" id="2754"/>
    <lineage>
        <taxon>Bacteria</taxon>
        <taxon>Thermotogati</taxon>
        <taxon>Synergistota</taxon>
        <taxon>Synergistia</taxon>
        <taxon>Synergistales</taxon>
        <taxon>Synergistaceae</taxon>
        <taxon>Synergistes</taxon>
    </lineage>
</organism>
<reference evidence="5 6" key="1">
    <citation type="submission" date="2014-04" db="EMBL/GenBank/DDBJ databases">
        <title>Draft Genome Sequence of Synergistes jonesii.</title>
        <authorList>
            <person name="Coil D.A."/>
            <person name="Eisen J.A."/>
            <person name="Holland-Moritz H.E."/>
        </authorList>
    </citation>
    <scope>NUCLEOTIDE SEQUENCE [LARGE SCALE GENOMIC DNA]</scope>
    <source>
        <strain evidence="5 6">78-1</strain>
    </source>
</reference>
<evidence type="ECO:0000313" key="5">
    <source>
        <dbReference type="EMBL" id="KEJ92280.1"/>
    </source>
</evidence>
<keyword evidence="3 4" id="KW-0732">Signal</keyword>
<dbReference type="PANTHER" id="PTHR33376:SF7">
    <property type="entry name" value="C4-DICARBOXYLATE-BINDING PROTEIN DCTB"/>
    <property type="match status" value="1"/>
</dbReference>
<dbReference type="Pfam" id="PF03480">
    <property type="entry name" value="DctP"/>
    <property type="match status" value="1"/>
</dbReference>
<dbReference type="CDD" id="cd13603">
    <property type="entry name" value="PBP2_TRAP_Siap_TeaA_like"/>
    <property type="match status" value="1"/>
</dbReference>
<feature type="signal peptide" evidence="4">
    <location>
        <begin position="1"/>
        <end position="24"/>
    </location>
</feature>
<dbReference type="InterPro" id="IPR004682">
    <property type="entry name" value="TRAP_DctP"/>
</dbReference>
<dbReference type="OrthoDB" id="89872at2"/>
<dbReference type="AlphaFoldDB" id="A0A073IRS6"/>
<evidence type="ECO:0008006" key="7">
    <source>
        <dbReference type="Google" id="ProtNLM"/>
    </source>
</evidence>
<dbReference type="STRING" id="2754.EH55_04570"/>
<evidence type="ECO:0000256" key="1">
    <source>
        <dbReference type="ARBA" id="ARBA00009023"/>
    </source>
</evidence>
<comment type="similarity">
    <text evidence="1">Belongs to the bacterial solute-binding protein 7 family.</text>
</comment>
<name>A0A073IRS6_9BACT</name>
<dbReference type="RefSeq" id="WP_051682718.1">
    <property type="nucleotide sequence ID" value="NZ_CAMETI010000010.1"/>
</dbReference>
<dbReference type="GO" id="GO:0030288">
    <property type="term" value="C:outer membrane-bounded periplasmic space"/>
    <property type="evidence" value="ECO:0007669"/>
    <property type="project" value="InterPro"/>
</dbReference>
<dbReference type="NCBIfam" id="NF037995">
    <property type="entry name" value="TRAP_S1"/>
    <property type="match status" value="1"/>
</dbReference>
<dbReference type="eggNOG" id="COG1638">
    <property type="taxonomic scope" value="Bacteria"/>
</dbReference>
<dbReference type="GO" id="GO:0055085">
    <property type="term" value="P:transmembrane transport"/>
    <property type="evidence" value="ECO:0007669"/>
    <property type="project" value="InterPro"/>
</dbReference>
<evidence type="ECO:0000256" key="3">
    <source>
        <dbReference type="ARBA" id="ARBA00022729"/>
    </source>
</evidence>
<sequence length="336" mass="36835">MKKLFVLVGLLVCLVLAISGVSYAADMPKVSATFCNMLAPDHPQSAAAKILANEVAKETNGNFTIGLQFNGALGSDAETVEATIMGTMNMTGPSAATLATVDPNWYILDVPYVFLSKEQARRALDGDLGKYLSDSLEKSHGLICLGIGESGMRNLSNNKKGIKAVSDLSGMKIRVLENKYHIATFKALGANPTAMAFAEVYTALQTHQIDGQDNPITITCTNKFYEVQKFYTLTQHMFCANTVCVNAKWFHSLPASYQKILRDAVKHMIAEQRKLVDKSELANIKEMQSHGCEINELTPAQKTQFVNATKKVRDAFVTEYGKKGQTMLDLAAKYKK</sequence>
<evidence type="ECO:0000256" key="4">
    <source>
        <dbReference type="SAM" id="SignalP"/>
    </source>
</evidence>
<dbReference type="InterPro" id="IPR018389">
    <property type="entry name" value="DctP_fam"/>
</dbReference>
<comment type="caution">
    <text evidence="5">The sequence shown here is derived from an EMBL/GenBank/DDBJ whole genome shotgun (WGS) entry which is preliminary data.</text>
</comment>
<evidence type="ECO:0000256" key="2">
    <source>
        <dbReference type="ARBA" id="ARBA00022448"/>
    </source>
</evidence>
<evidence type="ECO:0000313" key="6">
    <source>
        <dbReference type="Proteomes" id="UP000027665"/>
    </source>
</evidence>
<protein>
    <recommendedName>
        <fullName evidence="7">C4-dicarboxylate ABC transporter substrate-binding protein</fullName>
    </recommendedName>
</protein>
<feature type="chain" id="PRO_5001691774" description="C4-dicarboxylate ABC transporter substrate-binding protein" evidence="4">
    <location>
        <begin position="25"/>
        <end position="336"/>
    </location>
</feature>
<accession>A0A073IRS6</accession>
<dbReference type="PANTHER" id="PTHR33376">
    <property type="match status" value="1"/>
</dbReference>
<gene>
    <name evidence="5" type="ORF">EH55_04570</name>
</gene>